<dbReference type="Proteomes" id="UP001633002">
    <property type="component" value="Unassembled WGS sequence"/>
</dbReference>
<sequence length="117" mass="13455">MLRSSYIGGKGAPALVVMQEISRSLLRRQVYPSDRVLSVDYDLPETSEFSASMLRELRIMRRREREREKERSGVVEEISKAPFYKEQGTMDGSGELTKLELVQEAEALRRVISAYLK</sequence>
<evidence type="ECO:0000313" key="1">
    <source>
        <dbReference type="EMBL" id="KAL3689263.1"/>
    </source>
</evidence>
<name>A0ABD3HCZ4_9MARC</name>
<reference evidence="1 2" key="1">
    <citation type="submission" date="2024-09" db="EMBL/GenBank/DDBJ databases">
        <title>Chromosome-scale assembly of Riccia sorocarpa.</title>
        <authorList>
            <person name="Paukszto L."/>
        </authorList>
    </citation>
    <scope>NUCLEOTIDE SEQUENCE [LARGE SCALE GENOMIC DNA]</scope>
    <source>
        <strain evidence="1">LP-2024</strain>
        <tissue evidence="1">Aerial parts of the thallus</tissue>
    </source>
</reference>
<dbReference type="EMBL" id="JBJQOH010000004">
    <property type="protein sequence ID" value="KAL3689263.1"/>
    <property type="molecule type" value="Genomic_DNA"/>
</dbReference>
<gene>
    <name evidence="1" type="ORF">R1sor_015572</name>
</gene>
<dbReference type="AlphaFoldDB" id="A0ABD3HCZ4"/>
<accession>A0ABD3HCZ4</accession>
<proteinExistence type="predicted"/>
<comment type="caution">
    <text evidence="1">The sequence shown here is derived from an EMBL/GenBank/DDBJ whole genome shotgun (WGS) entry which is preliminary data.</text>
</comment>
<organism evidence="1 2">
    <name type="scientific">Riccia sorocarpa</name>
    <dbReference type="NCBI Taxonomy" id="122646"/>
    <lineage>
        <taxon>Eukaryota</taxon>
        <taxon>Viridiplantae</taxon>
        <taxon>Streptophyta</taxon>
        <taxon>Embryophyta</taxon>
        <taxon>Marchantiophyta</taxon>
        <taxon>Marchantiopsida</taxon>
        <taxon>Marchantiidae</taxon>
        <taxon>Marchantiales</taxon>
        <taxon>Ricciaceae</taxon>
        <taxon>Riccia</taxon>
    </lineage>
</organism>
<keyword evidence="2" id="KW-1185">Reference proteome</keyword>
<evidence type="ECO:0000313" key="2">
    <source>
        <dbReference type="Proteomes" id="UP001633002"/>
    </source>
</evidence>
<protein>
    <submittedName>
        <fullName evidence="1">Uncharacterized protein</fullName>
    </submittedName>
</protein>